<dbReference type="InterPro" id="IPR000595">
    <property type="entry name" value="cNMP-bd_dom"/>
</dbReference>
<dbReference type="SUPFAM" id="SSF51206">
    <property type="entry name" value="cAMP-binding domain-like"/>
    <property type="match status" value="1"/>
</dbReference>
<dbReference type="PATRIC" id="fig|1265820.5.peg.3553"/>
<evidence type="ECO:0000259" key="2">
    <source>
        <dbReference type="PROSITE" id="PS50042"/>
    </source>
</evidence>
<dbReference type="RefSeq" id="WP_036082361.1">
    <property type="nucleotide sequence ID" value="NZ_AODE01000047.1"/>
</dbReference>
<dbReference type="Gene3D" id="2.60.120.10">
    <property type="entry name" value="Jelly Rolls"/>
    <property type="match status" value="1"/>
</dbReference>
<keyword evidence="1" id="KW-0010">Activator</keyword>
<comment type="caution">
    <text evidence="3">The sequence shown here is derived from an EMBL/GenBank/DDBJ whole genome shotgun (WGS) entry which is preliminary data.</text>
</comment>
<keyword evidence="4" id="KW-1185">Reference proteome</keyword>
<accession>W7BHE7</accession>
<feature type="domain" description="Cyclic nucleotide-binding" evidence="2">
    <location>
        <begin position="11"/>
        <end position="92"/>
    </location>
</feature>
<proteinExistence type="predicted"/>
<dbReference type="InterPro" id="IPR018490">
    <property type="entry name" value="cNMP-bd_dom_sf"/>
</dbReference>
<dbReference type="EMBL" id="AODE01000047">
    <property type="protein sequence ID" value="EUJ25282.1"/>
    <property type="molecule type" value="Genomic_DNA"/>
</dbReference>
<reference evidence="3 4" key="1">
    <citation type="journal article" date="2014" name="Int. J. Syst. Evol. Microbiol.">
        <title>Listeria floridensis sp. nov., Listeria aquatica sp. nov., Listeria cornellensis sp. nov., Listeria riparia sp. nov. and Listeria grandensis sp. nov., from agricultural and natural environments.</title>
        <authorList>
            <person name="den Bakker H.C."/>
            <person name="Warchocki S."/>
            <person name="Wright E.M."/>
            <person name="Allred A.F."/>
            <person name="Ahlstrom C."/>
            <person name="Manuel C.S."/>
            <person name="Stasiewicz M.J."/>
            <person name="Burrell A."/>
            <person name="Roof S."/>
            <person name="Strawn L."/>
            <person name="Fortes E.D."/>
            <person name="Nightingale K.K."/>
            <person name="Kephart D."/>
            <person name="Wiedmann M."/>
        </authorList>
    </citation>
    <scope>NUCLEOTIDE SEQUENCE [LARGE SCALE GENOMIC DNA]</scope>
    <source>
        <strain evidence="4">FSL F6-969</strain>
    </source>
</reference>
<dbReference type="STRING" id="1265820.PCORN_18034"/>
<dbReference type="AlphaFoldDB" id="W7BHE7"/>
<evidence type="ECO:0000256" key="1">
    <source>
        <dbReference type="ARBA" id="ARBA00023159"/>
    </source>
</evidence>
<dbReference type="SUPFAM" id="SSF46785">
    <property type="entry name" value="Winged helix' DNA-binding domain"/>
    <property type="match status" value="1"/>
</dbReference>
<dbReference type="Proteomes" id="UP000019254">
    <property type="component" value="Unassembled WGS sequence"/>
</dbReference>
<dbReference type="OrthoDB" id="2362830at2"/>
<sequence>MQNEYLANRYIKSKVYAPDEILYPKVEGADDLFLLKTGLAVLEINNNDVWVATMIIGANEIIGPSLIYDKDFEFEYRIQALEQCEFLLVDREYLIDHMYVNPKVFITLLEQSVQQEYLFISLYNKKNQSLANRLIDLVVRWEEKFDLSRNGREIELPLTVNQKVLAQFLRASHSRLNELLRGWEREGILIQRNAKGLVFDKEKLYSMQAQGLSIV</sequence>
<name>W7BHE7_9LIST</name>
<evidence type="ECO:0000313" key="4">
    <source>
        <dbReference type="Proteomes" id="UP000019254"/>
    </source>
</evidence>
<evidence type="ECO:0000313" key="3">
    <source>
        <dbReference type="EMBL" id="EUJ25282.1"/>
    </source>
</evidence>
<dbReference type="InterPro" id="IPR014710">
    <property type="entry name" value="RmlC-like_jellyroll"/>
</dbReference>
<organism evidence="3 4">
    <name type="scientific">Listeria cornellensis FSL F6-0969</name>
    <dbReference type="NCBI Taxonomy" id="1265820"/>
    <lineage>
        <taxon>Bacteria</taxon>
        <taxon>Bacillati</taxon>
        <taxon>Bacillota</taxon>
        <taxon>Bacilli</taxon>
        <taxon>Bacillales</taxon>
        <taxon>Listeriaceae</taxon>
        <taxon>Listeria</taxon>
    </lineage>
</organism>
<dbReference type="PROSITE" id="PS50042">
    <property type="entry name" value="CNMP_BINDING_3"/>
    <property type="match status" value="1"/>
</dbReference>
<protein>
    <recommendedName>
        <fullName evidence="2">Cyclic nucleotide-binding domain-containing protein</fullName>
    </recommendedName>
</protein>
<dbReference type="InterPro" id="IPR036390">
    <property type="entry name" value="WH_DNA-bd_sf"/>
</dbReference>
<gene>
    <name evidence="3" type="ORF">PCORN_18034</name>
</gene>